<evidence type="ECO:0000313" key="2">
    <source>
        <dbReference type="Proteomes" id="UP000464726"/>
    </source>
</evidence>
<name>A0A6B9L9G3_9CAUD</name>
<proteinExistence type="predicted"/>
<keyword evidence="2" id="KW-1185">Reference proteome</keyword>
<reference evidence="1 2" key="1">
    <citation type="journal article" date="2020" name="Viruses">
        <title>Diversity and Host Interactions Among Virulent and Temperate Baltic Sea Flavobacterium Phages.</title>
        <authorList>
            <person name="Nilsson E."/>
            <person name="Bayfield O.W."/>
            <person name="Lundin D."/>
            <person name="Antson A.A."/>
            <person name="Holmfeldt K."/>
        </authorList>
    </citation>
    <scope>NUCLEOTIDE SEQUENCE [LARGE SCALE GENOMIC DNA]</scope>
</reference>
<accession>A0A6B9L9G3</accession>
<sequence length="333" mass="37984">MLRPWINIRIGKEEFAYITDGEVVTTWKRFTDTAKVAIPRKVKKGNKTIFIGTDNLFKKGDFATISVGYFPNIEQIFEGYLTKITPNDVVEMEFEDASWILKQTNLTVSYKNISLEDLLNNCLNEAIKKASPAIKEGLEKVKIKAVEANFPAFRLTNVNIVQVLDELKKTYALTSFFRGETLFVGLAYNADGNKHKFEFQKDILDGHSLEYKKEDDVRLKVKVTSMLENNSKIEVEVGDPDGEQRSIFVYNVKDQAELKKIGEREKQRLVYEGFFGTFDTFIEPIVRHGDEIELIDPKHPEKNGFYYVEAVAPKFGTGGYFQTITLGVKISAN</sequence>
<dbReference type="EMBL" id="MN812203">
    <property type="protein sequence ID" value="QHB38500.1"/>
    <property type="molecule type" value="Genomic_DNA"/>
</dbReference>
<gene>
    <name evidence="1" type="ORF">lotta81_gp042</name>
</gene>
<evidence type="ECO:0000313" key="1">
    <source>
        <dbReference type="EMBL" id="QHB38500.1"/>
    </source>
</evidence>
<dbReference type="Proteomes" id="UP000464726">
    <property type="component" value="Segment"/>
</dbReference>
<organism evidence="1 2">
    <name type="scientific">Flavobacterium phage vB_FspM_lotta8-1</name>
    <dbReference type="NCBI Taxonomy" id="2686242"/>
    <lineage>
        <taxon>Viruses</taxon>
        <taxon>Duplodnaviria</taxon>
        <taxon>Heunggongvirae</taxon>
        <taxon>Uroviricota</taxon>
        <taxon>Caudoviricetes</taxon>
        <taxon>Winoviridae</taxon>
        <taxon>Pippivirus</taxon>
        <taxon>Pippivirus lotta</taxon>
    </lineage>
</organism>
<protein>
    <submittedName>
        <fullName evidence="1">Structural protein</fullName>
    </submittedName>
</protein>